<dbReference type="RefSeq" id="WP_307563612.1">
    <property type="nucleotide sequence ID" value="NZ_JAUSQU010000001.1"/>
</dbReference>
<evidence type="ECO:0000313" key="3">
    <source>
        <dbReference type="Proteomes" id="UP001225356"/>
    </source>
</evidence>
<name>A0ABT9QJ91_9ACTN</name>
<dbReference type="InterPro" id="IPR027417">
    <property type="entry name" value="P-loop_NTPase"/>
</dbReference>
<dbReference type="Gene3D" id="3.40.50.300">
    <property type="entry name" value="P-loop containing nucleotide triphosphate hydrolases"/>
    <property type="match status" value="1"/>
</dbReference>
<sequence length="684" mass="74790">MAQVPWWRGNLPAEMSGFIGHESEVRRLLRLLPEAPLITVIGAGGVGKSRIAVKAAEECRDSYSGGAWLVELSGEHNGDLLAHTVAAALGLCEQSARSQIEVLVEFLADKELLLLLDACEHLLPACRGLAADILAAAPGVRIVATSRQALELPQETLLFVEPFEVPEPGAVTPDANDALRFLLDRAGTAVPALEVGEAELAAAGRICRRLDGIPLALELAAERLRTFSMEQLADQLEARFGALYPEYPDGALLARHQTLQTVIGWSHELCGDEERLLWARLSVFAGNFDVEAVTWVCGDRHLADVRDLLAGLVEKSLLVPVPGGYRQLDPIRDYGRERLARLGDEERLTRRHRYHYLDLARRADADWYGPRQEEWAERLNFSITNLRLALDSDSPSTSLSVELAGTLWVLWFCLGRMREGRHYMRRAIDSAPITDPGLPRLLWADGCVAIAQGELELGRCRVEAALSAALDWGDYAAAGHAQLRLARRSLFAGLTDEVESAVELTREYFRKADVVTVGEPIALVTLAMAATWRGEFAKVVSVLEEVQRLCDARGELWVRACGDYVLSIAQLGLGRLAAATVAARQSLDVKWRLRDTAGVALALDQLAVIAAVEGDGHRTARLQGSGVRLWKTFGLRGFGSKGLSEPRTVAERTARQLLGDDAYDAIFAEGYDDDLDSAMAYALG</sequence>
<comment type="caution">
    <text evidence="2">The sequence shown here is derived from an EMBL/GenBank/DDBJ whole genome shotgun (WGS) entry which is preliminary data.</text>
</comment>
<dbReference type="PRINTS" id="PR00364">
    <property type="entry name" value="DISEASERSIST"/>
</dbReference>
<keyword evidence="3" id="KW-1185">Reference proteome</keyword>
<dbReference type="EMBL" id="JAUSQU010000001">
    <property type="protein sequence ID" value="MDP9846822.1"/>
    <property type="molecule type" value="Genomic_DNA"/>
</dbReference>
<dbReference type="SUPFAM" id="SSF52540">
    <property type="entry name" value="P-loop containing nucleoside triphosphate hydrolases"/>
    <property type="match status" value="1"/>
</dbReference>
<evidence type="ECO:0000259" key="1">
    <source>
        <dbReference type="Pfam" id="PF00931"/>
    </source>
</evidence>
<feature type="domain" description="NB-ARC" evidence="1">
    <location>
        <begin position="33"/>
        <end position="117"/>
    </location>
</feature>
<reference evidence="2 3" key="1">
    <citation type="submission" date="2023-07" db="EMBL/GenBank/DDBJ databases">
        <title>Sequencing the genomes of 1000 actinobacteria strains.</title>
        <authorList>
            <person name="Klenk H.-P."/>
        </authorList>
    </citation>
    <scope>NUCLEOTIDE SEQUENCE [LARGE SCALE GENOMIC DNA]</scope>
    <source>
        <strain evidence="2 3">DSM 46740</strain>
    </source>
</reference>
<proteinExistence type="predicted"/>
<protein>
    <submittedName>
        <fullName evidence="2">ATPase</fullName>
    </submittedName>
</protein>
<dbReference type="InterPro" id="IPR002182">
    <property type="entry name" value="NB-ARC"/>
</dbReference>
<dbReference type="PANTHER" id="PTHR47691:SF3">
    <property type="entry name" value="HTH-TYPE TRANSCRIPTIONAL REGULATOR RV0890C-RELATED"/>
    <property type="match status" value="1"/>
</dbReference>
<gene>
    <name evidence="2" type="ORF">J2853_006033</name>
</gene>
<dbReference type="PANTHER" id="PTHR47691">
    <property type="entry name" value="REGULATOR-RELATED"/>
    <property type="match status" value="1"/>
</dbReference>
<organism evidence="2 3">
    <name type="scientific">Streptosporangium lutulentum</name>
    <dbReference type="NCBI Taxonomy" id="1461250"/>
    <lineage>
        <taxon>Bacteria</taxon>
        <taxon>Bacillati</taxon>
        <taxon>Actinomycetota</taxon>
        <taxon>Actinomycetes</taxon>
        <taxon>Streptosporangiales</taxon>
        <taxon>Streptosporangiaceae</taxon>
        <taxon>Streptosporangium</taxon>
    </lineage>
</organism>
<dbReference type="Proteomes" id="UP001225356">
    <property type="component" value="Unassembled WGS sequence"/>
</dbReference>
<evidence type="ECO:0000313" key="2">
    <source>
        <dbReference type="EMBL" id="MDP9846822.1"/>
    </source>
</evidence>
<dbReference type="Pfam" id="PF00931">
    <property type="entry name" value="NB-ARC"/>
    <property type="match status" value="1"/>
</dbReference>
<accession>A0ABT9QJ91</accession>